<feature type="region of interest" description="Disordered" evidence="1">
    <location>
        <begin position="280"/>
        <end position="304"/>
    </location>
</feature>
<accession>A0A3N4JUT5</accession>
<evidence type="ECO:0000256" key="1">
    <source>
        <dbReference type="SAM" id="MobiDB-lite"/>
    </source>
</evidence>
<organism evidence="2 3">
    <name type="scientific">Choiromyces venosus 120613-1</name>
    <dbReference type="NCBI Taxonomy" id="1336337"/>
    <lineage>
        <taxon>Eukaryota</taxon>
        <taxon>Fungi</taxon>
        <taxon>Dikarya</taxon>
        <taxon>Ascomycota</taxon>
        <taxon>Pezizomycotina</taxon>
        <taxon>Pezizomycetes</taxon>
        <taxon>Pezizales</taxon>
        <taxon>Tuberaceae</taxon>
        <taxon>Choiromyces</taxon>
    </lineage>
</organism>
<name>A0A3N4JUT5_9PEZI</name>
<sequence length="539" mass="59648">MIKGTTFTTKSMTTPRHITVTGMTPARYYPLKLHIKSILIPGTPALNEKPFESKENMEAHRQWLSNALEVIGPRFFPTGGSGYSWPEDKNGICKAVHLVIRELSLKIRSRHQETTASAGAILQEAKEGAGPAGEINDVQDAITLGGVIQTQGQDGDHGIVMHEQDGRTMGEETDAAVLGPEDLYVLAMDEASAGTLNQACGDEIDWDEWLDFNPEKPIRSASYFFPFFVIISCNFPAKTHSFQDHVEVDHVELRLTLYSHHYFHDYINTILCLTTSSSHNHNHNHNHNSSNQTIKQPQNQKPPLPATMIKGTTFTIKSMTIPRHITVTGMTPARYYQLKLHIKSILIPGTPALNNNRFADNDNIEAHRQWLSNALEVIGPRFFPTGGSGYCWPEDRNGIYKAVHLVVRELSLKIRSRHQETTASAGAILQEAKDGAGPAGEIDVQDTITLGGEVMQRQGQDGDHGIVMHEQDGRTMGEEMDAAVLGPEDLYVLTMDEVPAGTLDQACGDDIDWDELLDFNPEEPLPTSITSLCKTKQPS</sequence>
<reference evidence="2 3" key="1">
    <citation type="journal article" date="2018" name="Nat. Ecol. Evol.">
        <title>Pezizomycetes genomes reveal the molecular basis of ectomycorrhizal truffle lifestyle.</title>
        <authorList>
            <person name="Murat C."/>
            <person name="Payen T."/>
            <person name="Noel B."/>
            <person name="Kuo A."/>
            <person name="Morin E."/>
            <person name="Chen J."/>
            <person name="Kohler A."/>
            <person name="Krizsan K."/>
            <person name="Balestrini R."/>
            <person name="Da Silva C."/>
            <person name="Montanini B."/>
            <person name="Hainaut M."/>
            <person name="Levati E."/>
            <person name="Barry K.W."/>
            <person name="Belfiori B."/>
            <person name="Cichocki N."/>
            <person name="Clum A."/>
            <person name="Dockter R.B."/>
            <person name="Fauchery L."/>
            <person name="Guy J."/>
            <person name="Iotti M."/>
            <person name="Le Tacon F."/>
            <person name="Lindquist E.A."/>
            <person name="Lipzen A."/>
            <person name="Malagnac F."/>
            <person name="Mello A."/>
            <person name="Molinier V."/>
            <person name="Miyauchi S."/>
            <person name="Poulain J."/>
            <person name="Riccioni C."/>
            <person name="Rubini A."/>
            <person name="Sitrit Y."/>
            <person name="Splivallo R."/>
            <person name="Traeger S."/>
            <person name="Wang M."/>
            <person name="Zifcakova L."/>
            <person name="Wipf D."/>
            <person name="Zambonelli A."/>
            <person name="Paolocci F."/>
            <person name="Nowrousian M."/>
            <person name="Ottonello S."/>
            <person name="Baldrian P."/>
            <person name="Spatafora J.W."/>
            <person name="Henrissat B."/>
            <person name="Nagy L.G."/>
            <person name="Aury J.M."/>
            <person name="Wincker P."/>
            <person name="Grigoriev I.V."/>
            <person name="Bonfante P."/>
            <person name="Martin F.M."/>
        </authorList>
    </citation>
    <scope>NUCLEOTIDE SEQUENCE [LARGE SCALE GENOMIC DNA]</scope>
    <source>
        <strain evidence="2 3">120613-1</strain>
    </source>
</reference>
<gene>
    <name evidence="2" type="ORF">L873DRAFT_1788954</name>
</gene>
<proteinExistence type="predicted"/>
<evidence type="ECO:0000313" key="3">
    <source>
        <dbReference type="Proteomes" id="UP000276215"/>
    </source>
</evidence>
<keyword evidence="3" id="KW-1185">Reference proteome</keyword>
<dbReference type="AlphaFoldDB" id="A0A3N4JUT5"/>
<evidence type="ECO:0000313" key="2">
    <source>
        <dbReference type="EMBL" id="RPB00602.1"/>
    </source>
</evidence>
<dbReference type="EMBL" id="ML120379">
    <property type="protein sequence ID" value="RPB00602.1"/>
    <property type="molecule type" value="Genomic_DNA"/>
</dbReference>
<dbReference type="Proteomes" id="UP000276215">
    <property type="component" value="Unassembled WGS sequence"/>
</dbReference>
<protein>
    <submittedName>
        <fullName evidence="2">Uncharacterized protein</fullName>
    </submittedName>
</protein>